<evidence type="ECO:0000313" key="4">
    <source>
        <dbReference type="Proteomes" id="UP001258994"/>
    </source>
</evidence>
<dbReference type="RefSeq" id="WP_348392557.1">
    <property type="nucleotide sequence ID" value="NZ_CP134145.1"/>
</dbReference>
<feature type="chain" id="PRO_5047156239" description="DUF7507 domain-containing protein" evidence="1">
    <location>
        <begin position="33"/>
        <end position="800"/>
    </location>
</feature>
<evidence type="ECO:0000256" key="1">
    <source>
        <dbReference type="SAM" id="SignalP"/>
    </source>
</evidence>
<accession>A0ABY9U0C3</accession>
<evidence type="ECO:0000259" key="2">
    <source>
        <dbReference type="Pfam" id="PF24346"/>
    </source>
</evidence>
<dbReference type="Proteomes" id="UP001258994">
    <property type="component" value="Chromosome"/>
</dbReference>
<sequence>MKILLFKLKRLVRTTCIVLISFAALYGQSAFADSGLESLCMEDRATTTPGSKVKHLNCTANDINIASASNIEITHIDGVPLPGGPGSTDTCVSGRDVTFSAHFNVVSTASERYDIGLYFNNEGGADARQGDSDACTSYILTSAGDTMFANDLDADTCWDAEQDAEIVKAVVLTTQCIDTDDDGQLNLPNCVSWRQPGANEQCDDATDAFPGAPSKCNCDDDFNIPIFIQPDPPSITKSVTPLTGTEPGQTFTYTVVIEPDPSTGNSVFVNKIVDVLSSSTDGASATFVLNDKDGPNDIGSTISKYTLLSTGAPDGCDLVPLPYEITPISLGITCTYQIQINDSDLPDIPAPEKFENYIRATIVDENGDPVGDNTCTVPSTTTLPNPNCSNEIMVTLTNVSPTITVLKTATPDEIQETISGTTVTYNVTVTNTSPVDNDVWISAIQDAFDGAPAADISGDADCDINTMLTKTGTASCTFTYTRTLNGQPGDTISNTASVTVKDNENDTGSNTSSEDVVVTNSPGMIALTKTPNLTLVAESGENVTFTLLITNTSPVDTITLKEMTDTDFGTLFDVNGYQGTCDLYNVDLAKGASTSCQITEFLSGEPNGIDPFVDNQHYNTATVKGITEDTLYCEDFPAPLICPCTSPLLSCDEEVMASDTATVEFENEVPNVSLSVDMDLKFFLTISNGSTYESAFVDVLKVASVNVENGEGITNKFIISNNDCPEDLGTSPYELGPSGSSGPSATLNCTFTVELLDLGSANQFSVTSAGANMLISVSDDDGTTGIEHSVNVKAQLIPNP</sequence>
<dbReference type="Pfam" id="PF24346">
    <property type="entry name" value="DUF7507"/>
    <property type="match status" value="1"/>
</dbReference>
<keyword evidence="1" id="KW-0732">Signal</keyword>
<evidence type="ECO:0000313" key="3">
    <source>
        <dbReference type="EMBL" id="WNC73445.1"/>
    </source>
</evidence>
<name>A0ABY9U0C3_9GAMM</name>
<organism evidence="3 4">
    <name type="scientific">Thalassotalea psychrophila</name>
    <dbReference type="NCBI Taxonomy" id="3065647"/>
    <lineage>
        <taxon>Bacteria</taxon>
        <taxon>Pseudomonadati</taxon>
        <taxon>Pseudomonadota</taxon>
        <taxon>Gammaproteobacteria</taxon>
        <taxon>Alteromonadales</taxon>
        <taxon>Colwelliaceae</taxon>
        <taxon>Thalassotalea</taxon>
    </lineage>
</organism>
<dbReference type="EMBL" id="CP134145">
    <property type="protein sequence ID" value="WNC73445.1"/>
    <property type="molecule type" value="Genomic_DNA"/>
</dbReference>
<gene>
    <name evidence="3" type="ORF">RGQ13_05470</name>
</gene>
<dbReference type="InterPro" id="IPR055354">
    <property type="entry name" value="DUF7507"/>
</dbReference>
<reference evidence="4" key="1">
    <citation type="submission" date="2023-09" db="EMBL/GenBank/DDBJ databases">
        <authorList>
            <person name="Li S."/>
            <person name="Li X."/>
            <person name="Zhang C."/>
            <person name="Zhao Z."/>
        </authorList>
    </citation>
    <scope>NUCLEOTIDE SEQUENCE [LARGE SCALE GENOMIC DNA]</scope>
    <source>
        <strain evidence="4">SQ149</strain>
    </source>
</reference>
<keyword evidence="4" id="KW-1185">Reference proteome</keyword>
<protein>
    <recommendedName>
        <fullName evidence="2">DUF7507 domain-containing protein</fullName>
    </recommendedName>
</protein>
<feature type="signal peptide" evidence="1">
    <location>
        <begin position="1"/>
        <end position="32"/>
    </location>
</feature>
<feature type="domain" description="DUF7507" evidence="2">
    <location>
        <begin position="400"/>
        <end position="506"/>
    </location>
</feature>
<proteinExistence type="predicted"/>